<evidence type="ECO:0000259" key="1">
    <source>
        <dbReference type="Pfam" id="PF00144"/>
    </source>
</evidence>
<dbReference type="InterPro" id="IPR012338">
    <property type="entry name" value="Beta-lactam/transpept-like"/>
</dbReference>
<dbReference type="PANTHER" id="PTHR43283">
    <property type="entry name" value="BETA-LACTAMASE-RELATED"/>
    <property type="match status" value="1"/>
</dbReference>
<organism evidence="2 3">
    <name type="scientific">Microbacterium elymi</name>
    <dbReference type="NCBI Taxonomy" id="2909587"/>
    <lineage>
        <taxon>Bacteria</taxon>
        <taxon>Bacillati</taxon>
        <taxon>Actinomycetota</taxon>
        <taxon>Actinomycetes</taxon>
        <taxon>Micrococcales</taxon>
        <taxon>Microbacteriaceae</taxon>
        <taxon>Microbacterium</taxon>
    </lineage>
</organism>
<accession>A0ABY5NJ39</accession>
<dbReference type="Gene3D" id="3.40.710.10">
    <property type="entry name" value="DD-peptidase/beta-lactamase superfamily"/>
    <property type="match status" value="1"/>
</dbReference>
<keyword evidence="3" id="KW-1185">Reference proteome</keyword>
<dbReference type="Proteomes" id="UP001054811">
    <property type="component" value="Chromosome"/>
</dbReference>
<dbReference type="SUPFAM" id="SSF56601">
    <property type="entry name" value="beta-lactamase/transpeptidase-like"/>
    <property type="match status" value="1"/>
</dbReference>
<proteinExistence type="predicted"/>
<name>A0ABY5NJ39_9MICO</name>
<evidence type="ECO:0000313" key="3">
    <source>
        <dbReference type="Proteomes" id="UP001054811"/>
    </source>
</evidence>
<dbReference type="RefSeq" id="WP_259611731.1">
    <property type="nucleotide sequence ID" value="NZ_CP091139.2"/>
</dbReference>
<gene>
    <name evidence="2" type="ORF">L2X98_33580</name>
</gene>
<dbReference type="InterPro" id="IPR050789">
    <property type="entry name" value="Diverse_Enzym_Activities"/>
</dbReference>
<dbReference type="Pfam" id="PF00144">
    <property type="entry name" value="Beta-lactamase"/>
    <property type="match status" value="1"/>
</dbReference>
<dbReference type="PANTHER" id="PTHR43283:SF3">
    <property type="entry name" value="BETA-LACTAMASE FAMILY PROTEIN (AFU_ORTHOLOGUE AFUA_5G07500)"/>
    <property type="match status" value="1"/>
</dbReference>
<sequence>MRAQELDRVVDASVTAGAPLVIAGLTDPDATTYLHAAGADAAADTVIALYSATKAFTATAALQCVEDGLIDLDAPAREYVPEIAELQVLTELDDDGAVRTRPPVRDITSRMLLLHTSGLAYDMFDKRYAILARERMRHPSATPLAGFAPHAAAS</sequence>
<protein>
    <submittedName>
        <fullName evidence="2">Beta-lactamase family protein</fullName>
    </submittedName>
</protein>
<dbReference type="EMBL" id="CP091139">
    <property type="protein sequence ID" value="UUT35178.1"/>
    <property type="molecule type" value="Genomic_DNA"/>
</dbReference>
<evidence type="ECO:0000313" key="2">
    <source>
        <dbReference type="EMBL" id="UUT35178.1"/>
    </source>
</evidence>
<feature type="domain" description="Beta-lactamase-related" evidence="1">
    <location>
        <begin position="7"/>
        <end position="127"/>
    </location>
</feature>
<reference evidence="2" key="1">
    <citation type="submission" date="2022-01" db="EMBL/GenBank/DDBJ databases">
        <title>Microbacterium eymi and Microbacterium rhizovicinus sp. nov., isolated from the rhizospheric soil of Elymus tsukushiensis, a plant native to the Dokdo Islands, Republic of Korea.</title>
        <authorList>
            <person name="Hwang Y.J."/>
        </authorList>
    </citation>
    <scope>NUCLEOTIDE SEQUENCE</scope>
    <source>
        <strain evidence="2">KUDC0405</strain>
    </source>
</reference>
<dbReference type="InterPro" id="IPR001466">
    <property type="entry name" value="Beta-lactam-related"/>
</dbReference>